<keyword evidence="2 5" id="KW-0813">Transport</keyword>
<comment type="caution">
    <text evidence="8">The sequence shown here is derived from an EMBL/GenBank/DDBJ whole genome shotgun (WGS) entry which is preliminary data.</text>
</comment>
<feature type="domain" description="Mop" evidence="7">
    <location>
        <begin position="215"/>
        <end position="281"/>
    </location>
</feature>
<keyword evidence="9" id="KW-1185">Reference proteome</keyword>
<sequence length="283" mass="31248">MRFSGLANKNLRLYFLKKTIMQAEILLTLKLQQRLFADPRRILLLKQIKATGSISQGAKLAGISYKSAWDAINEMNQLADEIVVNRATGGKGGGGANLTHYGERLLQLYDLLTQIQQKAFDVLKDDQLPLDSLLAAISRFSLQTSARNQFFGTITDRDHNQVQQHVRILLSDGQTSLNAALTEQSANRLGLVKGKEVLALIKAPWVKLTRERFSIGHFDNALTGQISNLETGEENTEIIIALDGGEILCSTLPNQEVNNLKLHPGDKITALFNADQVIIATLC</sequence>
<dbReference type="PANTHER" id="PTHR30432:SF1">
    <property type="entry name" value="DNA-BINDING TRANSCRIPTIONAL DUAL REGULATOR MODE"/>
    <property type="match status" value="1"/>
</dbReference>
<evidence type="ECO:0000256" key="3">
    <source>
        <dbReference type="ARBA" id="ARBA00022505"/>
    </source>
</evidence>
<dbReference type="NCBIfam" id="TIGR00638">
    <property type="entry name" value="Mop"/>
    <property type="match status" value="1"/>
</dbReference>
<dbReference type="PATRIC" id="fig|1393736.3.peg.3191"/>
<dbReference type="AlphaFoldDB" id="A0A022PF68"/>
<dbReference type="EMBL" id="JFGV01000049">
    <property type="protein sequence ID" value="EYU14371.1"/>
    <property type="molecule type" value="Genomic_DNA"/>
</dbReference>
<feature type="region of interest" description="Required for dimer formation and molybdate binding" evidence="6">
    <location>
        <begin position="144"/>
        <end position="152"/>
    </location>
</feature>
<dbReference type="Gene3D" id="2.40.50.100">
    <property type="match status" value="2"/>
</dbReference>
<protein>
    <submittedName>
        <fullName evidence="8">Molybdate transport repressor, ModE</fullName>
    </submittedName>
</protein>
<dbReference type="PANTHER" id="PTHR30432">
    <property type="entry name" value="TRANSCRIPTIONAL REGULATOR MODE"/>
    <property type="match status" value="1"/>
</dbReference>
<dbReference type="SUPFAM" id="SSF46785">
    <property type="entry name" value="Winged helix' DNA-binding domain"/>
    <property type="match status" value="1"/>
</dbReference>
<reference evidence="8 9" key="1">
    <citation type="submission" date="2014-03" db="EMBL/GenBank/DDBJ databases">
        <title>Draft Genome of Photorhabdus luminescens BA1, an Egyptian Isolate.</title>
        <authorList>
            <person name="Ghazal S."/>
            <person name="Hurst S.G.IV."/>
            <person name="Morris K."/>
            <person name="Thomas K."/>
            <person name="Tisa L.S."/>
        </authorList>
    </citation>
    <scope>NUCLEOTIDE SEQUENCE [LARGE SCALE GENOMIC DNA]</scope>
    <source>
        <strain evidence="8 9">BA1</strain>
    </source>
</reference>
<evidence type="ECO:0000256" key="2">
    <source>
        <dbReference type="ARBA" id="ARBA00022448"/>
    </source>
</evidence>
<name>A0A022PF68_9GAMM</name>
<dbReference type="InterPro" id="IPR051815">
    <property type="entry name" value="Molybdate_resp_trans_reg"/>
</dbReference>
<comment type="similarity">
    <text evidence="1 5">Belongs to the ModE family.</text>
</comment>
<dbReference type="Proteomes" id="UP000023464">
    <property type="component" value="Unassembled WGS sequence"/>
</dbReference>
<evidence type="ECO:0000256" key="1">
    <source>
        <dbReference type="ARBA" id="ARBA00008110"/>
    </source>
</evidence>
<keyword evidence="4" id="KW-0677">Repeat</keyword>
<dbReference type="GO" id="GO:0015689">
    <property type="term" value="P:molybdate ion transport"/>
    <property type="evidence" value="ECO:0007669"/>
    <property type="project" value="UniProtKB-UniRule"/>
</dbReference>
<dbReference type="Gene3D" id="1.10.10.10">
    <property type="entry name" value="Winged helix-like DNA-binding domain superfamily/Winged helix DNA-binding domain"/>
    <property type="match status" value="1"/>
</dbReference>
<dbReference type="InterPro" id="IPR036388">
    <property type="entry name" value="WH-like_DNA-bd_sf"/>
</dbReference>
<evidence type="ECO:0000313" key="8">
    <source>
        <dbReference type="EMBL" id="EYU14371.1"/>
    </source>
</evidence>
<dbReference type="InterPro" id="IPR036390">
    <property type="entry name" value="WH_DNA-bd_sf"/>
</dbReference>
<keyword evidence="3 5" id="KW-0500">Molybdenum</keyword>
<dbReference type="PROSITE" id="PS51866">
    <property type="entry name" value="MOP"/>
    <property type="match status" value="2"/>
</dbReference>
<dbReference type="InterPro" id="IPR003725">
    <property type="entry name" value="ModE-bd_N"/>
</dbReference>
<evidence type="ECO:0000256" key="4">
    <source>
        <dbReference type="ARBA" id="ARBA00022737"/>
    </source>
</evidence>
<dbReference type="SUPFAM" id="SSF50331">
    <property type="entry name" value="MOP-like"/>
    <property type="match status" value="1"/>
</dbReference>
<evidence type="ECO:0000256" key="6">
    <source>
        <dbReference type="PIRSR" id="PIRSR005763-1"/>
    </source>
</evidence>
<dbReference type="GO" id="GO:0006355">
    <property type="term" value="P:regulation of DNA-templated transcription"/>
    <property type="evidence" value="ECO:0007669"/>
    <property type="project" value="InterPro"/>
</dbReference>
<dbReference type="GO" id="GO:0030151">
    <property type="term" value="F:molybdenum ion binding"/>
    <property type="evidence" value="ECO:0007669"/>
    <property type="project" value="UniProtKB-UniRule"/>
</dbReference>
<dbReference type="InterPro" id="IPR008995">
    <property type="entry name" value="Mo/tungstate-bd_C_term_dom"/>
</dbReference>
<dbReference type="NCBIfam" id="TIGR00637">
    <property type="entry name" value="ModE_repress"/>
    <property type="match status" value="1"/>
</dbReference>
<feature type="domain" description="Mop" evidence="7">
    <location>
        <begin position="143"/>
        <end position="210"/>
    </location>
</feature>
<dbReference type="InterPro" id="IPR005116">
    <property type="entry name" value="Transp-assoc_OB_typ1"/>
</dbReference>
<dbReference type="PIRSF" id="PIRSF005763">
    <property type="entry name" value="Txn_reg_ModE"/>
    <property type="match status" value="1"/>
</dbReference>
<dbReference type="NCBIfam" id="NF007957">
    <property type="entry name" value="PRK10676.1"/>
    <property type="match status" value="1"/>
</dbReference>
<evidence type="ECO:0000313" key="9">
    <source>
        <dbReference type="Proteomes" id="UP000023464"/>
    </source>
</evidence>
<organism evidence="8 9">
    <name type="scientific">Photorhabdus aegyptia</name>
    <dbReference type="NCBI Taxonomy" id="2805098"/>
    <lineage>
        <taxon>Bacteria</taxon>
        <taxon>Pseudomonadati</taxon>
        <taxon>Pseudomonadota</taxon>
        <taxon>Gammaproteobacteria</taxon>
        <taxon>Enterobacterales</taxon>
        <taxon>Morganellaceae</taxon>
        <taxon>Photorhabdus</taxon>
    </lineage>
</organism>
<evidence type="ECO:0000256" key="5">
    <source>
        <dbReference type="PIRNR" id="PIRNR005763"/>
    </source>
</evidence>
<dbReference type="InterPro" id="IPR004606">
    <property type="entry name" value="Mop_domain"/>
</dbReference>
<proteinExistence type="inferred from homology"/>
<accession>A0A022PF68</accession>
<evidence type="ECO:0000259" key="7">
    <source>
        <dbReference type="PROSITE" id="PS51866"/>
    </source>
</evidence>
<gene>
    <name evidence="8" type="ORF">BA1DRAFT_03116</name>
</gene>
<dbReference type="Pfam" id="PF03459">
    <property type="entry name" value="TOBE"/>
    <property type="match status" value="2"/>
</dbReference>
<dbReference type="InterPro" id="IPR016462">
    <property type="entry name" value="ModE"/>
</dbReference>